<evidence type="ECO:0000313" key="2">
    <source>
        <dbReference type="Proteomes" id="UP000176902"/>
    </source>
</evidence>
<accession>A0A1F5JSQ9</accession>
<dbReference type="AlphaFoldDB" id="A0A1F5JSQ9"/>
<gene>
    <name evidence="1" type="ORF">A3C59_01890</name>
</gene>
<evidence type="ECO:0000313" key="1">
    <source>
        <dbReference type="EMBL" id="OGE31635.1"/>
    </source>
</evidence>
<dbReference type="Proteomes" id="UP000176902">
    <property type="component" value="Unassembled WGS sequence"/>
</dbReference>
<sequence>MFKNITLFSILCLTYYLLVFKGISISSESNEIFQLKDRFGTTIWHTSDKGGDEAIYCYYPAEFKNYVFKKVGHLDDCENWYGVAVLYEGKYATEINKYL</sequence>
<dbReference type="STRING" id="1797768.A3C59_01890"/>
<comment type="caution">
    <text evidence="1">The sequence shown here is derived from an EMBL/GenBank/DDBJ whole genome shotgun (WGS) entry which is preliminary data.</text>
</comment>
<dbReference type="EMBL" id="MFCV01000035">
    <property type="protein sequence ID" value="OGE31635.1"/>
    <property type="molecule type" value="Genomic_DNA"/>
</dbReference>
<proteinExistence type="predicted"/>
<name>A0A1F5JSQ9_9BACT</name>
<protein>
    <submittedName>
        <fullName evidence="1">Uncharacterized protein</fullName>
    </submittedName>
</protein>
<reference evidence="1 2" key="1">
    <citation type="journal article" date="2016" name="Nat. Commun.">
        <title>Thousands of microbial genomes shed light on interconnected biogeochemical processes in an aquifer system.</title>
        <authorList>
            <person name="Anantharaman K."/>
            <person name="Brown C.T."/>
            <person name="Hug L.A."/>
            <person name="Sharon I."/>
            <person name="Castelle C.J."/>
            <person name="Probst A.J."/>
            <person name="Thomas B.C."/>
            <person name="Singh A."/>
            <person name="Wilkins M.J."/>
            <person name="Karaoz U."/>
            <person name="Brodie E.L."/>
            <person name="Williams K.H."/>
            <person name="Hubbard S.S."/>
            <person name="Banfield J.F."/>
        </authorList>
    </citation>
    <scope>NUCLEOTIDE SEQUENCE [LARGE SCALE GENOMIC DNA]</scope>
</reference>
<organism evidence="1 2">
    <name type="scientific">Candidatus Daviesbacteria bacterium RIFCSPHIGHO2_02_FULL_36_13</name>
    <dbReference type="NCBI Taxonomy" id="1797768"/>
    <lineage>
        <taxon>Bacteria</taxon>
        <taxon>Candidatus Daviesiibacteriota</taxon>
    </lineage>
</organism>